<dbReference type="InterPro" id="IPR004881">
    <property type="entry name" value="Ribosome_biogen_GTPase_RsgA"/>
</dbReference>
<dbReference type="EC" id="3.6.1.-" evidence="10"/>
<sequence>MRTGRIIKALSGFYYIKVDEEVYQTRARGIFRKSGMNSPLVGDIVDFESDNLTEGTLTTIHERKNALKRPQVANVDQMLITMSLKSPDFSFYLTDRFIAYSESFDIEPVLIITKKDLNTDEALIEKIKETYKMYKIFFTSKEHFDEDLREVFTDKLSVLAGQTGVGKSTLLNTLLPKLGLETGEVSKALGRGKHTTRHVELVEKNGGLVADTPGFSTIEFTHIEKEALKYCFIDFDMPSESCKFRGCNHINEPKCGVKSAVESEDINRTRYESYLQIYEEIENYKERY</sequence>
<dbReference type="Pfam" id="PF03193">
    <property type="entry name" value="RsgA_GTPase"/>
    <property type="match status" value="1"/>
</dbReference>
<keyword evidence="8 10" id="KW-0694">RNA-binding</keyword>
<keyword evidence="4 10" id="KW-0699">rRNA-binding</keyword>
<comment type="similarity">
    <text evidence="10">Belongs to the TRAFAC class YlqF/YawG GTPase family. RsgA subfamily.</text>
</comment>
<evidence type="ECO:0000256" key="8">
    <source>
        <dbReference type="ARBA" id="ARBA00022884"/>
    </source>
</evidence>
<dbReference type="InterPro" id="IPR027417">
    <property type="entry name" value="P-loop_NTPase"/>
</dbReference>
<dbReference type="EMBL" id="CAJEWE010000010">
    <property type="protein sequence ID" value="CAD2076045.1"/>
    <property type="molecule type" value="Genomic_DNA"/>
</dbReference>
<evidence type="ECO:0000256" key="3">
    <source>
        <dbReference type="ARBA" id="ARBA00022723"/>
    </source>
</evidence>
<dbReference type="InterPro" id="IPR012340">
    <property type="entry name" value="NA-bd_OB-fold"/>
</dbReference>
<dbReference type="SUPFAM" id="SSF52540">
    <property type="entry name" value="P-loop containing nucleoside triphosphate hydrolases"/>
    <property type="match status" value="1"/>
</dbReference>
<dbReference type="RefSeq" id="WP_186087009.1">
    <property type="nucleotide sequence ID" value="NZ_BMDB01000001.1"/>
</dbReference>
<dbReference type="Gene3D" id="1.10.40.50">
    <property type="entry name" value="Probable gtpase engc, domain 3"/>
    <property type="match status" value="1"/>
</dbReference>
<dbReference type="AlphaFoldDB" id="A0A6V7RFS6"/>
<dbReference type="GO" id="GO:0019843">
    <property type="term" value="F:rRNA binding"/>
    <property type="evidence" value="ECO:0007669"/>
    <property type="project" value="UniProtKB-KW"/>
</dbReference>
<evidence type="ECO:0000259" key="12">
    <source>
        <dbReference type="PROSITE" id="PS51721"/>
    </source>
</evidence>
<dbReference type="GO" id="GO:0042274">
    <property type="term" value="P:ribosomal small subunit biogenesis"/>
    <property type="evidence" value="ECO:0007669"/>
    <property type="project" value="UniProtKB-UniRule"/>
</dbReference>
<dbReference type="GO" id="GO:0005737">
    <property type="term" value="C:cytoplasm"/>
    <property type="evidence" value="ECO:0007669"/>
    <property type="project" value="UniProtKB-SubCell"/>
</dbReference>
<proteinExistence type="inferred from homology"/>
<keyword evidence="3 10" id="KW-0479">Metal-binding</keyword>
<keyword evidence="2 10" id="KW-0690">Ribosome biogenesis</keyword>
<dbReference type="Gene3D" id="3.40.50.300">
    <property type="entry name" value="P-loop containing nucleotide triphosphate hydrolases"/>
    <property type="match status" value="1"/>
</dbReference>
<evidence type="ECO:0000256" key="9">
    <source>
        <dbReference type="ARBA" id="ARBA00023134"/>
    </source>
</evidence>
<accession>A0A6V7RFS6</accession>
<dbReference type="Gene3D" id="2.40.50.140">
    <property type="entry name" value="Nucleic acid-binding proteins"/>
    <property type="match status" value="1"/>
</dbReference>
<protein>
    <recommendedName>
        <fullName evidence="10">Small ribosomal subunit biogenesis GTPase RsgA</fullName>
        <ecNumber evidence="10">3.6.1.-</ecNumber>
    </recommendedName>
</protein>
<dbReference type="CDD" id="cd01854">
    <property type="entry name" value="YjeQ_EngC"/>
    <property type="match status" value="1"/>
</dbReference>
<dbReference type="HAMAP" id="MF_01820">
    <property type="entry name" value="GTPase_RsgA"/>
    <property type="match status" value="1"/>
</dbReference>
<dbReference type="GO" id="GO:0003924">
    <property type="term" value="F:GTPase activity"/>
    <property type="evidence" value="ECO:0007669"/>
    <property type="project" value="UniProtKB-UniRule"/>
</dbReference>
<comment type="subunit">
    <text evidence="10">Monomer. Associates with 30S ribosomal subunit, binds 16S rRNA.</text>
</comment>
<dbReference type="PANTHER" id="PTHR32120">
    <property type="entry name" value="SMALL RIBOSOMAL SUBUNIT BIOGENESIS GTPASE RSGA"/>
    <property type="match status" value="1"/>
</dbReference>
<keyword evidence="14" id="KW-1185">Reference proteome</keyword>
<evidence type="ECO:0000256" key="2">
    <source>
        <dbReference type="ARBA" id="ARBA00022517"/>
    </source>
</evidence>
<evidence type="ECO:0000259" key="11">
    <source>
        <dbReference type="PROSITE" id="PS50936"/>
    </source>
</evidence>
<dbReference type="GO" id="GO:0005525">
    <property type="term" value="F:GTP binding"/>
    <property type="evidence" value="ECO:0007669"/>
    <property type="project" value="UniProtKB-UniRule"/>
</dbReference>
<comment type="function">
    <text evidence="10">One of several proteins that assist in the late maturation steps of the functional core of the 30S ribosomal subunit. Helps release RbfA from mature subunits. May play a role in the assembly of ribosomal proteins into the subunit. Circularly permuted GTPase that catalyzes slow GTP hydrolysis, GTPase activity is stimulated by the 30S ribosomal subunit.</text>
</comment>
<evidence type="ECO:0000256" key="5">
    <source>
        <dbReference type="ARBA" id="ARBA00022741"/>
    </source>
</evidence>
<dbReference type="InterPro" id="IPR031944">
    <property type="entry name" value="RsgA_N"/>
</dbReference>
<feature type="binding site" evidence="10">
    <location>
        <begin position="161"/>
        <end position="169"/>
    </location>
    <ligand>
        <name>GTP</name>
        <dbReference type="ChEBI" id="CHEBI:37565"/>
    </ligand>
</feature>
<evidence type="ECO:0000256" key="10">
    <source>
        <dbReference type="HAMAP-Rule" id="MF_01820"/>
    </source>
</evidence>
<feature type="binding site" evidence="10">
    <location>
        <position position="255"/>
    </location>
    <ligand>
        <name>Zn(2+)</name>
        <dbReference type="ChEBI" id="CHEBI:29105"/>
    </ligand>
</feature>
<evidence type="ECO:0000256" key="1">
    <source>
        <dbReference type="ARBA" id="ARBA00022490"/>
    </source>
</evidence>
<evidence type="ECO:0000256" key="4">
    <source>
        <dbReference type="ARBA" id="ARBA00022730"/>
    </source>
</evidence>
<evidence type="ECO:0000256" key="6">
    <source>
        <dbReference type="ARBA" id="ARBA00022801"/>
    </source>
</evidence>
<dbReference type="NCBIfam" id="TIGR00157">
    <property type="entry name" value="ribosome small subunit-dependent GTPase A"/>
    <property type="match status" value="1"/>
</dbReference>
<dbReference type="InterPro" id="IPR030378">
    <property type="entry name" value="G_CP_dom"/>
</dbReference>
<keyword evidence="7 10" id="KW-0862">Zinc</keyword>
<gene>
    <name evidence="13" type="primary">rsgA_2</name>
    <name evidence="10" type="synonym">rsgA</name>
    <name evidence="13" type="ORF">JEOSCH030_00968</name>
</gene>
<dbReference type="GO" id="GO:0046872">
    <property type="term" value="F:metal ion binding"/>
    <property type="evidence" value="ECO:0007669"/>
    <property type="project" value="UniProtKB-KW"/>
</dbReference>
<dbReference type="PROSITE" id="PS50936">
    <property type="entry name" value="ENGC_GTPASE"/>
    <property type="match status" value="1"/>
</dbReference>
<comment type="cofactor">
    <cofactor evidence="10">
        <name>Zn(2+)</name>
        <dbReference type="ChEBI" id="CHEBI:29105"/>
    </cofactor>
    <text evidence="10">Binds 1 zinc ion per subunit.</text>
</comment>
<dbReference type="SUPFAM" id="SSF50249">
    <property type="entry name" value="Nucleic acid-binding proteins"/>
    <property type="match status" value="1"/>
</dbReference>
<comment type="caution">
    <text evidence="13">The sequence shown here is derived from an EMBL/GenBank/DDBJ whole genome shotgun (WGS) entry which is preliminary data.</text>
</comment>
<keyword evidence="5 10" id="KW-0547">Nucleotide-binding</keyword>
<dbReference type="PANTHER" id="PTHR32120:SF11">
    <property type="entry name" value="SMALL RIBOSOMAL SUBUNIT BIOGENESIS GTPASE RSGA 1, MITOCHONDRIAL-RELATED"/>
    <property type="match status" value="1"/>
</dbReference>
<keyword evidence="1 10" id="KW-0963">Cytoplasm</keyword>
<reference evidence="13 14" key="1">
    <citation type="submission" date="2020-07" db="EMBL/GenBank/DDBJ databases">
        <authorList>
            <person name="Criscuolo A."/>
        </authorList>
    </citation>
    <scope>NUCLEOTIDE SEQUENCE [LARGE SCALE GENOMIC DNA]</scope>
    <source>
        <strain evidence="14">CIP 111030</strain>
    </source>
</reference>
<feature type="domain" description="EngC GTPase" evidence="11">
    <location>
        <begin position="73"/>
        <end position="216"/>
    </location>
</feature>
<feature type="binding site" evidence="10">
    <location>
        <position position="247"/>
    </location>
    <ligand>
        <name>Zn(2+)</name>
        <dbReference type="ChEBI" id="CHEBI:29105"/>
    </ligand>
</feature>
<evidence type="ECO:0000256" key="7">
    <source>
        <dbReference type="ARBA" id="ARBA00022833"/>
    </source>
</evidence>
<evidence type="ECO:0000313" key="13">
    <source>
        <dbReference type="EMBL" id="CAD2076045.1"/>
    </source>
</evidence>
<dbReference type="Proteomes" id="UP000521032">
    <property type="component" value="Unassembled WGS sequence"/>
</dbReference>
<feature type="binding site" evidence="10">
    <location>
        <begin position="113"/>
        <end position="116"/>
    </location>
    <ligand>
        <name>GTP</name>
        <dbReference type="ChEBI" id="CHEBI:37565"/>
    </ligand>
</feature>
<dbReference type="PROSITE" id="PS51721">
    <property type="entry name" value="G_CP"/>
    <property type="match status" value="1"/>
</dbReference>
<dbReference type="Pfam" id="PF16745">
    <property type="entry name" value="RsgA_N"/>
    <property type="match status" value="1"/>
</dbReference>
<dbReference type="CDD" id="cd04466">
    <property type="entry name" value="S1_YloQ_GTPase"/>
    <property type="match status" value="1"/>
</dbReference>
<evidence type="ECO:0000313" key="14">
    <source>
        <dbReference type="Proteomes" id="UP000521032"/>
    </source>
</evidence>
<organism evidence="13 14">
    <name type="scientific">Phocicoccus schoeneichii</name>
    <dbReference type="NCBI Taxonomy" id="1812261"/>
    <lineage>
        <taxon>Bacteria</taxon>
        <taxon>Bacillati</taxon>
        <taxon>Bacillota</taxon>
        <taxon>Bacilli</taxon>
        <taxon>Bacillales</taxon>
        <taxon>Salinicoccaceae</taxon>
        <taxon>Phocicoccus</taxon>
    </lineage>
</organism>
<keyword evidence="9 10" id="KW-0342">GTP-binding</keyword>
<keyword evidence="6 10" id="KW-0378">Hydrolase</keyword>
<feature type="binding site" evidence="10">
    <location>
        <position position="249"/>
    </location>
    <ligand>
        <name>Zn(2+)</name>
        <dbReference type="ChEBI" id="CHEBI:29105"/>
    </ligand>
</feature>
<comment type="subcellular location">
    <subcellularLocation>
        <location evidence="10">Cytoplasm</location>
    </subcellularLocation>
</comment>
<feature type="binding site" evidence="10">
    <location>
        <position position="242"/>
    </location>
    <ligand>
        <name>Zn(2+)</name>
        <dbReference type="ChEBI" id="CHEBI:29105"/>
    </ligand>
</feature>
<feature type="domain" description="CP-type G" evidence="12">
    <location>
        <begin position="64"/>
        <end position="218"/>
    </location>
</feature>
<name>A0A6V7RFS6_9BACL</name>
<dbReference type="InterPro" id="IPR010914">
    <property type="entry name" value="RsgA_GTPase_dom"/>
</dbReference>